<dbReference type="InParanoid" id="A0A2P5DWF0"/>
<gene>
    <name evidence="2" type="ORF">TorRG33x02_239920</name>
</gene>
<feature type="non-terminal residue" evidence="2">
    <location>
        <position position="1"/>
    </location>
</feature>
<sequence length="48" mass="5472">WNLKSVVNVLWARLVRGVPSFQINEKTKEVDSSNTFRADHSSGLVRET</sequence>
<dbReference type="Proteomes" id="UP000237000">
    <property type="component" value="Unassembled WGS sequence"/>
</dbReference>
<feature type="signal peptide" evidence="1">
    <location>
        <begin position="1"/>
        <end position="17"/>
    </location>
</feature>
<keyword evidence="3" id="KW-1185">Reference proteome</keyword>
<comment type="caution">
    <text evidence="2">The sequence shown here is derived from an EMBL/GenBank/DDBJ whole genome shotgun (WGS) entry which is preliminary data.</text>
</comment>
<protein>
    <submittedName>
        <fullName evidence="2">Uncharacterized protein</fullName>
    </submittedName>
</protein>
<keyword evidence="1" id="KW-0732">Signal</keyword>
<accession>A0A2P5DWF0</accession>
<dbReference type="OrthoDB" id="10493524at2759"/>
<proteinExistence type="predicted"/>
<evidence type="ECO:0000313" key="3">
    <source>
        <dbReference type="Proteomes" id="UP000237000"/>
    </source>
</evidence>
<evidence type="ECO:0000313" key="2">
    <source>
        <dbReference type="EMBL" id="PON77622.1"/>
    </source>
</evidence>
<organism evidence="2 3">
    <name type="scientific">Trema orientale</name>
    <name type="common">Charcoal tree</name>
    <name type="synonym">Celtis orientalis</name>
    <dbReference type="NCBI Taxonomy" id="63057"/>
    <lineage>
        <taxon>Eukaryota</taxon>
        <taxon>Viridiplantae</taxon>
        <taxon>Streptophyta</taxon>
        <taxon>Embryophyta</taxon>
        <taxon>Tracheophyta</taxon>
        <taxon>Spermatophyta</taxon>
        <taxon>Magnoliopsida</taxon>
        <taxon>eudicotyledons</taxon>
        <taxon>Gunneridae</taxon>
        <taxon>Pentapetalae</taxon>
        <taxon>rosids</taxon>
        <taxon>fabids</taxon>
        <taxon>Rosales</taxon>
        <taxon>Cannabaceae</taxon>
        <taxon>Trema</taxon>
    </lineage>
</organism>
<name>A0A2P5DWF0_TREOI</name>
<evidence type="ECO:0000256" key="1">
    <source>
        <dbReference type="SAM" id="SignalP"/>
    </source>
</evidence>
<reference evidence="3" key="1">
    <citation type="submission" date="2016-06" db="EMBL/GenBank/DDBJ databases">
        <title>Parallel loss of symbiosis genes in relatives of nitrogen-fixing non-legume Parasponia.</title>
        <authorList>
            <person name="Van Velzen R."/>
            <person name="Holmer R."/>
            <person name="Bu F."/>
            <person name="Rutten L."/>
            <person name="Van Zeijl A."/>
            <person name="Liu W."/>
            <person name="Santuari L."/>
            <person name="Cao Q."/>
            <person name="Sharma T."/>
            <person name="Shen D."/>
            <person name="Roswanjaya Y."/>
            <person name="Wardhani T."/>
            <person name="Kalhor M.S."/>
            <person name="Jansen J."/>
            <person name="Van den Hoogen J."/>
            <person name="Gungor B."/>
            <person name="Hartog M."/>
            <person name="Hontelez J."/>
            <person name="Verver J."/>
            <person name="Yang W.-C."/>
            <person name="Schijlen E."/>
            <person name="Repin R."/>
            <person name="Schilthuizen M."/>
            <person name="Schranz E."/>
            <person name="Heidstra R."/>
            <person name="Miyata K."/>
            <person name="Fedorova E."/>
            <person name="Kohlen W."/>
            <person name="Bisseling T."/>
            <person name="Smit S."/>
            <person name="Geurts R."/>
        </authorList>
    </citation>
    <scope>NUCLEOTIDE SEQUENCE [LARGE SCALE GENOMIC DNA]</scope>
    <source>
        <strain evidence="3">cv. RG33-2</strain>
    </source>
</reference>
<dbReference type="EMBL" id="JXTC01000245">
    <property type="protein sequence ID" value="PON77622.1"/>
    <property type="molecule type" value="Genomic_DNA"/>
</dbReference>
<feature type="chain" id="PRO_5015187305" evidence="1">
    <location>
        <begin position="18"/>
        <end position="48"/>
    </location>
</feature>
<dbReference type="AlphaFoldDB" id="A0A2P5DWF0"/>